<evidence type="ECO:0000313" key="1">
    <source>
        <dbReference type="EMBL" id="OGZ64739.1"/>
    </source>
</evidence>
<dbReference type="SUPFAM" id="SSF53271">
    <property type="entry name" value="PRTase-like"/>
    <property type="match status" value="1"/>
</dbReference>
<reference evidence="1 2" key="1">
    <citation type="journal article" date="2016" name="Nat. Commun.">
        <title>Thousands of microbial genomes shed light on interconnected biogeochemical processes in an aquifer system.</title>
        <authorList>
            <person name="Anantharaman K."/>
            <person name="Brown C.T."/>
            <person name="Hug L.A."/>
            <person name="Sharon I."/>
            <person name="Castelle C.J."/>
            <person name="Probst A.J."/>
            <person name="Thomas B.C."/>
            <person name="Singh A."/>
            <person name="Wilkins M.J."/>
            <person name="Karaoz U."/>
            <person name="Brodie E.L."/>
            <person name="Williams K.H."/>
            <person name="Hubbard S.S."/>
            <person name="Banfield J.F."/>
        </authorList>
    </citation>
    <scope>NUCLEOTIDE SEQUENCE [LARGE SCALE GENOMIC DNA]</scope>
</reference>
<name>A0A1G2HQS0_9BACT</name>
<dbReference type="Gene3D" id="3.40.50.2020">
    <property type="match status" value="1"/>
</dbReference>
<dbReference type="STRING" id="1802202.A2730_02145"/>
<dbReference type="CDD" id="cd06223">
    <property type="entry name" value="PRTases_typeI"/>
    <property type="match status" value="1"/>
</dbReference>
<gene>
    <name evidence="1" type="ORF">A2730_02145</name>
</gene>
<sequence length="249" mass="28745">MLEITRIVVLFQCKWKNPSVLGLKPQPKEKAVNEKPVIEMFEDCDAIWMHDGNPKMPHAELTTGFCSNGYFDCRRVLMYPWLCRKLAERLCYKMVMEGITNYVHWSAGSSYSAITFSYELAGMFRVKHGFTEKDPLDPIGKKMIWKGGVIPPEERVLQIEELITTSHTLFEVRRAIQEANPNPVNFLPVVGCIVHRPKKLPVHYEGIKIISLIEKEIWTEKPENCPLCKTGSRRLRPRGNWKELTTGKK</sequence>
<dbReference type="InterPro" id="IPR029057">
    <property type="entry name" value="PRTase-like"/>
</dbReference>
<dbReference type="AlphaFoldDB" id="A0A1G2HQS0"/>
<dbReference type="EMBL" id="MHOO01000003">
    <property type="protein sequence ID" value="OGZ64739.1"/>
    <property type="molecule type" value="Genomic_DNA"/>
</dbReference>
<dbReference type="Proteomes" id="UP000176855">
    <property type="component" value="Unassembled WGS sequence"/>
</dbReference>
<comment type="caution">
    <text evidence="1">The sequence shown here is derived from an EMBL/GenBank/DDBJ whole genome shotgun (WGS) entry which is preliminary data.</text>
</comment>
<dbReference type="InterPro" id="IPR000836">
    <property type="entry name" value="PRTase_dom"/>
</dbReference>
<proteinExistence type="predicted"/>
<accession>A0A1G2HQS0</accession>
<organism evidence="1 2">
    <name type="scientific">Candidatus Staskawiczbacteria bacterium RIFCSPHIGHO2_01_FULL_39_25</name>
    <dbReference type="NCBI Taxonomy" id="1802202"/>
    <lineage>
        <taxon>Bacteria</taxon>
        <taxon>Candidatus Staskawicziibacteriota</taxon>
    </lineage>
</organism>
<evidence type="ECO:0000313" key="2">
    <source>
        <dbReference type="Proteomes" id="UP000176855"/>
    </source>
</evidence>
<protein>
    <submittedName>
        <fullName evidence="1">Uncharacterized protein</fullName>
    </submittedName>
</protein>